<name>A0A1M7P554_9BACT</name>
<dbReference type="Proteomes" id="UP000184513">
    <property type="component" value="Unassembled WGS sequence"/>
</dbReference>
<dbReference type="STRING" id="388280.SAMN04488057_10721"/>
<dbReference type="EMBL" id="FRCY01000007">
    <property type="protein sequence ID" value="SHN11666.1"/>
    <property type="molecule type" value="Genomic_DNA"/>
</dbReference>
<accession>A0A1M7P554</accession>
<keyword evidence="3" id="KW-1185">Reference proteome</keyword>
<sequence>MANLVSGGGTRAGTVGGTLLSVLANINSGDILHTCILAAVGALVSFTVSILLKLLLQWFKRKHPPPKVM</sequence>
<evidence type="ECO:0000256" key="1">
    <source>
        <dbReference type="SAM" id="Phobius"/>
    </source>
</evidence>
<reference evidence="2 3" key="1">
    <citation type="submission" date="2016-11" db="EMBL/GenBank/DDBJ databases">
        <authorList>
            <person name="Jaros S."/>
            <person name="Januszkiewicz K."/>
            <person name="Wedrychowicz H."/>
        </authorList>
    </citation>
    <scope>NUCLEOTIDE SEQUENCE [LARGE SCALE GENOMIC DNA]</scope>
    <source>
        <strain evidence="2 3">CGMCC 1.6102</strain>
    </source>
</reference>
<feature type="transmembrane region" description="Helical" evidence="1">
    <location>
        <begin position="31"/>
        <end position="56"/>
    </location>
</feature>
<gene>
    <name evidence="2" type="ORF">SAMN04488057_10721</name>
</gene>
<dbReference type="OrthoDB" id="839902at2"/>
<evidence type="ECO:0000313" key="3">
    <source>
        <dbReference type="Proteomes" id="UP000184513"/>
    </source>
</evidence>
<protein>
    <submittedName>
        <fullName evidence="2">Uncharacterized protein</fullName>
    </submittedName>
</protein>
<organism evidence="2 3">
    <name type="scientific">Cyclobacterium lianum</name>
    <dbReference type="NCBI Taxonomy" id="388280"/>
    <lineage>
        <taxon>Bacteria</taxon>
        <taxon>Pseudomonadati</taxon>
        <taxon>Bacteroidota</taxon>
        <taxon>Cytophagia</taxon>
        <taxon>Cytophagales</taxon>
        <taxon>Cyclobacteriaceae</taxon>
        <taxon>Cyclobacterium</taxon>
    </lineage>
</organism>
<keyword evidence="1" id="KW-0472">Membrane</keyword>
<evidence type="ECO:0000313" key="2">
    <source>
        <dbReference type="EMBL" id="SHN11666.1"/>
    </source>
</evidence>
<keyword evidence="1" id="KW-0812">Transmembrane</keyword>
<keyword evidence="1" id="KW-1133">Transmembrane helix</keyword>
<dbReference type="AlphaFoldDB" id="A0A1M7P554"/>
<proteinExistence type="predicted"/>